<keyword evidence="5" id="KW-0175">Coiled coil</keyword>
<dbReference type="EMBL" id="OBEK01000002">
    <property type="protein sequence ID" value="SNZ10588.1"/>
    <property type="molecule type" value="Genomic_DNA"/>
</dbReference>
<dbReference type="InterPro" id="IPR018062">
    <property type="entry name" value="HTH_AraC-typ_CS"/>
</dbReference>
<dbReference type="Pfam" id="PF00072">
    <property type="entry name" value="Response_reg"/>
    <property type="match status" value="1"/>
</dbReference>
<dbReference type="AlphaFoldDB" id="A0A285NMZ3"/>
<dbReference type="PANTHER" id="PTHR43280:SF2">
    <property type="entry name" value="HTH-TYPE TRANSCRIPTIONAL REGULATOR EXSA"/>
    <property type="match status" value="1"/>
</dbReference>
<dbReference type="Pfam" id="PF12833">
    <property type="entry name" value="HTH_18"/>
    <property type="match status" value="1"/>
</dbReference>
<evidence type="ECO:0000256" key="4">
    <source>
        <dbReference type="PROSITE-ProRule" id="PRU00169"/>
    </source>
</evidence>
<proteinExistence type="predicted"/>
<dbReference type="InterPro" id="IPR009057">
    <property type="entry name" value="Homeodomain-like_sf"/>
</dbReference>
<evidence type="ECO:0000313" key="9">
    <source>
        <dbReference type="Proteomes" id="UP000219356"/>
    </source>
</evidence>
<dbReference type="GO" id="GO:0043565">
    <property type="term" value="F:sequence-specific DNA binding"/>
    <property type="evidence" value="ECO:0007669"/>
    <property type="project" value="InterPro"/>
</dbReference>
<dbReference type="PANTHER" id="PTHR43280">
    <property type="entry name" value="ARAC-FAMILY TRANSCRIPTIONAL REGULATOR"/>
    <property type="match status" value="1"/>
</dbReference>
<evidence type="ECO:0000256" key="3">
    <source>
        <dbReference type="ARBA" id="ARBA00023163"/>
    </source>
</evidence>
<feature type="domain" description="Response regulatory" evidence="7">
    <location>
        <begin position="5"/>
        <end position="122"/>
    </location>
</feature>
<dbReference type="PROSITE" id="PS01124">
    <property type="entry name" value="HTH_ARAC_FAMILY_2"/>
    <property type="match status" value="1"/>
</dbReference>
<feature type="domain" description="HTH araC/xylS-type" evidence="6">
    <location>
        <begin position="409"/>
        <end position="507"/>
    </location>
</feature>
<dbReference type="InterPro" id="IPR011006">
    <property type="entry name" value="CheY-like_superfamily"/>
</dbReference>
<organism evidence="8 9">
    <name type="scientific">Terribacillus aidingensis</name>
    <dbReference type="NCBI Taxonomy" id="586416"/>
    <lineage>
        <taxon>Bacteria</taxon>
        <taxon>Bacillati</taxon>
        <taxon>Bacillota</taxon>
        <taxon>Bacilli</taxon>
        <taxon>Bacillales</taxon>
        <taxon>Bacillaceae</taxon>
        <taxon>Terribacillus</taxon>
    </lineage>
</organism>
<dbReference type="GO" id="GO:0003700">
    <property type="term" value="F:DNA-binding transcription factor activity"/>
    <property type="evidence" value="ECO:0007669"/>
    <property type="project" value="InterPro"/>
</dbReference>
<keyword evidence="9" id="KW-1185">Reference proteome</keyword>
<dbReference type="RefSeq" id="WP_097041321.1">
    <property type="nucleotide sequence ID" value="NZ_OBEK01000002.1"/>
</dbReference>
<keyword evidence="1" id="KW-0805">Transcription regulation</keyword>
<dbReference type="SUPFAM" id="SSF46689">
    <property type="entry name" value="Homeodomain-like"/>
    <property type="match status" value="2"/>
</dbReference>
<dbReference type="GO" id="GO:0000160">
    <property type="term" value="P:phosphorelay signal transduction system"/>
    <property type="evidence" value="ECO:0007669"/>
    <property type="project" value="InterPro"/>
</dbReference>
<name>A0A285NMZ3_9BACI</name>
<dbReference type="PROSITE" id="PS50110">
    <property type="entry name" value="RESPONSE_REGULATORY"/>
    <property type="match status" value="1"/>
</dbReference>
<feature type="modified residue" description="4-aspartylphosphate" evidence="4">
    <location>
        <position position="57"/>
    </location>
</feature>
<dbReference type="CDD" id="cd17536">
    <property type="entry name" value="REC_YesN-like"/>
    <property type="match status" value="1"/>
</dbReference>
<protein>
    <submittedName>
        <fullName evidence="8">Two component transcriptional regulator, AraC family</fullName>
    </submittedName>
</protein>
<dbReference type="OrthoDB" id="342399at2"/>
<feature type="coiled-coil region" evidence="5">
    <location>
        <begin position="111"/>
        <end position="142"/>
    </location>
</feature>
<keyword evidence="3" id="KW-0804">Transcription</keyword>
<dbReference type="PRINTS" id="PR00032">
    <property type="entry name" value="HTHARAC"/>
</dbReference>
<dbReference type="Gene3D" id="1.10.10.60">
    <property type="entry name" value="Homeodomain-like"/>
    <property type="match status" value="2"/>
</dbReference>
<keyword evidence="4" id="KW-0597">Phosphoprotein</keyword>
<reference evidence="9" key="1">
    <citation type="submission" date="2017-09" db="EMBL/GenBank/DDBJ databases">
        <authorList>
            <person name="Varghese N."/>
            <person name="Submissions S."/>
        </authorList>
    </citation>
    <scope>NUCLEOTIDE SEQUENCE [LARGE SCALE GENOMIC DNA]</scope>
    <source>
        <strain evidence="9">CGMCC 1.8913</strain>
    </source>
</reference>
<dbReference type="SMART" id="SM00342">
    <property type="entry name" value="HTH_ARAC"/>
    <property type="match status" value="1"/>
</dbReference>
<keyword evidence="2" id="KW-0238">DNA-binding</keyword>
<evidence type="ECO:0000313" key="8">
    <source>
        <dbReference type="EMBL" id="SNZ10588.1"/>
    </source>
</evidence>
<dbReference type="InterPro" id="IPR020449">
    <property type="entry name" value="Tscrpt_reg_AraC-type_HTH"/>
</dbReference>
<evidence type="ECO:0000256" key="1">
    <source>
        <dbReference type="ARBA" id="ARBA00023015"/>
    </source>
</evidence>
<dbReference type="PROSITE" id="PS00041">
    <property type="entry name" value="HTH_ARAC_FAMILY_1"/>
    <property type="match status" value="1"/>
</dbReference>
<evidence type="ECO:0000259" key="6">
    <source>
        <dbReference type="PROSITE" id="PS01124"/>
    </source>
</evidence>
<dbReference type="Gene3D" id="3.40.50.2300">
    <property type="match status" value="1"/>
</dbReference>
<evidence type="ECO:0000256" key="5">
    <source>
        <dbReference type="SAM" id="Coils"/>
    </source>
</evidence>
<accession>A0A285NMZ3</accession>
<dbReference type="SUPFAM" id="SSF52172">
    <property type="entry name" value="CheY-like"/>
    <property type="match status" value="1"/>
</dbReference>
<sequence length="509" mass="59258">MEDLRVIIVEDEYRIRQGLERLITSHPHCTVNGVYSNGQEAIDGWERTKAADVVLTDIKMPVMDGLTLIQSLKSAGYTGDYLVLSGFDDFEYVQQALRNKVNDYLLKPIDRKQLQKRLLELYEKKQEQQKQLISEKQKQEQLHVLRAISGESSLAGQQWTEMFPEGMYFTCQLFVLDFYQQKSKRDLVRFHQELSNVIRLLETELSAQWSDQDFWWWWDQERSFGLLVHTDNANSSELFEELAKTLSHRTFFQLIASAGQVLQDLELLPSALETEHIEMKLRPKIAEIGSTEAYSRSVQDDLSTLRFAFKQLLFEKLDSALTSLQKELSSLQQVERTAALLQSTGIEMLHDVSRRLPVTEVNNMLQRLGKHTSRSLSETELVQAFENWTRTLANLCIRSQKQSDQTAVERAKVFIQNHLQDSITIEQVAGHVYMNPTYFCAYFKKHTNETVLHYVTKQRLELAKQLLEDTDEKVAEVSEAVGYQDQKYFTKIFKKHTGFSPSEYRRTRR</sequence>
<dbReference type="Proteomes" id="UP000219356">
    <property type="component" value="Unassembled WGS sequence"/>
</dbReference>
<dbReference type="InterPro" id="IPR001789">
    <property type="entry name" value="Sig_transdc_resp-reg_receiver"/>
</dbReference>
<evidence type="ECO:0000256" key="2">
    <source>
        <dbReference type="ARBA" id="ARBA00023125"/>
    </source>
</evidence>
<evidence type="ECO:0000259" key="7">
    <source>
        <dbReference type="PROSITE" id="PS50110"/>
    </source>
</evidence>
<dbReference type="InterPro" id="IPR018060">
    <property type="entry name" value="HTH_AraC"/>
</dbReference>
<dbReference type="SMART" id="SM00448">
    <property type="entry name" value="REC"/>
    <property type="match status" value="1"/>
</dbReference>
<gene>
    <name evidence="8" type="ORF">SAMN05421503_1801</name>
</gene>